<protein>
    <submittedName>
        <fullName evidence="9">ABC transporter permease</fullName>
    </submittedName>
</protein>
<feature type="transmembrane region" description="Helical" evidence="7">
    <location>
        <begin position="160"/>
        <end position="177"/>
    </location>
</feature>
<keyword evidence="6 7" id="KW-0472">Membrane</keyword>
<evidence type="ECO:0000313" key="10">
    <source>
        <dbReference type="Proteomes" id="UP000220922"/>
    </source>
</evidence>
<dbReference type="GO" id="GO:0005886">
    <property type="term" value="C:plasma membrane"/>
    <property type="evidence" value="ECO:0007669"/>
    <property type="project" value="UniProtKB-SubCell"/>
</dbReference>
<evidence type="ECO:0000256" key="6">
    <source>
        <dbReference type="ARBA" id="ARBA00023136"/>
    </source>
</evidence>
<dbReference type="InterPro" id="IPR035906">
    <property type="entry name" value="MetI-like_sf"/>
</dbReference>
<comment type="caution">
    <text evidence="9">The sequence shown here is derived from an EMBL/GenBank/DDBJ whole genome shotgun (WGS) entry which is preliminary data.</text>
</comment>
<evidence type="ECO:0000256" key="5">
    <source>
        <dbReference type="ARBA" id="ARBA00022989"/>
    </source>
</evidence>
<name>A0A2H3KM24_9CHLR</name>
<evidence type="ECO:0000256" key="2">
    <source>
        <dbReference type="ARBA" id="ARBA00022448"/>
    </source>
</evidence>
<dbReference type="PROSITE" id="PS50928">
    <property type="entry name" value="ABC_TM1"/>
    <property type="match status" value="1"/>
</dbReference>
<evidence type="ECO:0000256" key="7">
    <source>
        <dbReference type="RuleBase" id="RU363032"/>
    </source>
</evidence>
<feature type="domain" description="ABC transmembrane type-1" evidence="8">
    <location>
        <begin position="54"/>
        <end position="234"/>
    </location>
</feature>
<keyword evidence="4 7" id="KW-0812">Transmembrane</keyword>
<accession>A0A2H3KM24</accession>
<dbReference type="CDD" id="cd06261">
    <property type="entry name" value="TM_PBP2"/>
    <property type="match status" value="1"/>
</dbReference>
<evidence type="ECO:0000259" key="8">
    <source>
        <dbReference type="PROSITE" id="PS50928"/>
    </source>
</evidence>
<dbReference type="PANTHER" id="PTHR30151:SF0">
    <property type="entry name" value="ABC TRANSPORTER PERMEASE PROTEIN MJ0413-RELATED"/>
    <property type="match status" value="1"/>
</dbReference>
<feature type="transmembrane region" description="Helical" evidence="7">
    <location>
        <begin position="7"/>
        <end position="25"/>
    </location>
</feature>
<feature type="transmembrane region" description="Helical" evidence="7">
    <location>
        <begin position="92"/>
        <end position="112"/>
    </location>
</feature>
<proteinExistence type="inferred from homology"/>
<dbReference type="OrthoDB" id="9796361at2"/>
<keyword evidence="2 7" id="KW-0813">Transport</keyword>
<dbReference type="Gene3D" id="1.10.3720.10">
    <property type="entry name" value="MetI-like"/>
    <property type="match status" value="1"/>
</dbReference>
<feature type="transmembrane region" description="Helical" evidence="7">
    <location>
        <begin position="216"/>
        <end position="238"/>
    </location>
</feature>
<feature type="transmembrane region" description="Helical" evidence="7">
    <location>
        <begin position="62"/>
        <end position="80"/>
    </location>
</feature>
<organism evidence="9 10">
    <name type="scientific">Candidatus Chloroploca asiatica</name>
    <dbReference type="NCBI Taxonomy" id="1506545"/>
    <lineage>
        <taxon>Bacteria</taxon>
        <taxon>Bacillati</taxon>
        <taxon>Chloroflexota</taxon>
        <taxon>Chloroflexia</taxon>
        <taxon>Chloroflexales</taxon>
        <taxon>Chloroflexineae</taxon>
        <taxon>Oscillochloridaceae</taxon>
        <taxon>Candidatus Chloroploca</taxon>
    </lineage>
</organism>
<evidence type="ECO:0000256" key="1">
    <source>
        <dbReference type="ARBA" id="ARBA00004651"/>
    </source>
</evidence>
<sequence>MPWIRRLIFYLILLSIWEGIVRLEIWPPYLFPGPLIVANALWEGVTQGLFLPATLVSLRRLAIGYSISLSLGLVLGLLLGRNKLIQETVGSLVLGMQALPSVCWLPLAILWFGLNERAIIFVVVLGALFSITLGVEAGVKNTPPVYLKAARNLGARGVRLYTQVLLPAALPAILNGLKQGWSFAWRSLMAGELLYYTLSLGNLLQTGRDLNDAAQVMAVMVMIVIVGVTIDQILFAPIERRVRERWGLA</sequence>
<dbReference type="Pfam" id="PF00528">
    <property type="entry name" value="BPD_transp_1"/>
    <property type="match status" value="1"/>
</dbReference>
<dbReference type="PANTHER" id="PTHR30151">
    <property type="entry name" value="ALKANE SULFONATE ABC TRANSPORTER-RELATED, MEMBRANE SUBUNIT"/>
    <property type="match status" value="1"/>
</dbReference>
<feature type="transmembrane region" description="Helical" evidence="7">
    <location>
        <begin position="118"/>
        <end position="139"/>
    </location>
</feature>
<dbReference type="AlphaFoldDB" id="A0A2H3KM24"/>
<keyword evidence="5 7" id="KW-1133">Transmembrane helix</keyword>
<dbReference type="InterPro" id="IPR000515">
    <property type="entry name" value="MetI-like"/>
</dbReference>
<gene>
    <name evidence="9" type="ORF">A9Q02_15910</name>
</gene>
<dbReference type="GO" id="GO:0055085">
    <property type="term" value="P:transmembrane transport"/>
    <property type="evidence" value="ECO:0007669"/>
    <property type="project" value="InterPro"/>
</dbReference>
<keyword evidence="10" id="KW-1185">Reference proteome</keyword>
<evidence type="ECO:0000313" key="9">
    <source>
        <dbReference type="EMBL" id="PDV98374.1"/>
    </source>
</evidence>
<keyword evidence="3" id="KW-1003">Cell membrane</keyword>
<dbReference type="EMBL" id="LYXE01000103">
    <property type="protein sequence ID" value="PDV98374.1"/>
    <property type="molecule type" value="Genomic_DNA"/>
</dbReference>
<evidence type="ECO:0000256" key="3">
    <source>
        <dbReference type="ARBA" id="ARBA00022475"/>
    </source>
</evidence>
<evidence type="ECO:0000256" key="4">
    <source>
        <dbReference type="ARBA" id="ARBA00022692"/>
    </source>
</evidence>
<reference evidence="9 10" key="1">
    <citation type="submission" date="2016-05" db="EMBL/GenBank/DDBJ databases">
        <authorList>
            <person name="Lavstsen T."/>
            <person name="Jespersen J.S."/>
        </authorList>
    </citation>
    <scope>NUCLEOTIDE SEQUENCE [LARGE SCALE GENOMIC DNA]</scope>
    <source>
        <strain evidence="9 10">B7-9</strain>
    </source>
</reference>
<dbReference type="SUPFAM" id="SSF161098">
    <property type="entry name" value="MetI-like"/>
    <property type="match status" value="1"/>
</dbReference>
<comment type="subcellular location">
    <subcellularLocation>
        <location evidence="1 7">Cell membrane</location>
        <topology evidence="1 7">Multi-pass membrane protein</topology>
    </subcellularLocation>
</comment>
<dbReference type="Proteomes" id="UP000220922">
    <property type="component" value="Unassembled WGS sequence"/>
</dbReference>
<comment type="similarity">
    <text evidence="7">Belongs to the binding-protein-dependent transport system permease family.</text>
</comment>